<reference evidence="8 9" key="1">
    <citation type="journal article" date="2011" name="J. Bacteriol.">
        <title>Genome sequence of Salinisphaera shabanensis, a gammaproteobacterium from the harsh, variable environment of the brine-seawater interface of the Shaban Deep in the Red Sea.</title>
        <authorList>
            <person name="Antunes A."/>
            <person name="Alam I."/>
            <person name="Bajic V.B."/>
            <person name="Stingl U."/>
        </authorList>
    </citation>
    <scope>NUCLEOTIDE SEQUENCE [LARGE SCALE GENOMIC DNA]</scope>
    <source>
        <strain evidence="8 9">E1L3A</strain>
    </source>
</reference>
<dbReference type="EMBL" id="AFNV02000008">
    <property type="protein sequence ID" value="ERJ19646.1"/>
    <property type="molecule type" value="Genomic_DNA"/>
</dbReference>
<evidence type="ECO:0000256" key="1">
    <source>
        <dbReference type="ARBA" id="ARBA00022448"/>
    </source>
</evidence>
<keyword evidence="3 6" id="KW-0479">Metal-binding</keyword>
<name>U2E7C6_9GAMM</name>
<dbReference type="Pfam" id="PF00034">
    <property type="entry name" value="Cytochrom_C"/>
    <property type="match status" value="1"/>
</dbReference>
<dbReference type="AlphaFoldDB" id="U2E7C6"/>
<dbReference type="InterPro" id="IPR050597">
    <property type="entry name" value="Cytochrome_c_Oxidase_Subunit"/>
</dbReference>
<dbReference type="GO" id="GO:0046872">
    <property type="term" value="F:metal ion binding"/>
    <property type="evidence" value="ECO:0007669"/>
    <property type="project" value="UniProtKB-KW"/>
</dbReference>
<dbReference type="GO" id="GO:0020037">
    <property type="term" value="F:heme binding"/>
    <property type="evidence" value="ECO:0007669"/>
    <property type="project" value="InterPro"/>
</dbReference>
<proteinExistence type="predicted"/>
<feature type="domain" description="Cytochrome c" evidence="7">
    <location>
        <begin position="43"/>
        <end position="118"/>
    </location>
</feature>
<keyword evidence="4" id="KW-0249">Electron transport</keyword>
<organism evidence="8 9">
    <name type="scientific">Salinisphaera shabanensis E1L3A</name>
    <dbReference type="NCBI Taxonomy" id="1033802"/>
    <lineage>
        <taxon>Bacteria</taxon>
        <taxon>Pseudomonadati</taxon>
        <taxon>Pseudomonadota</taxon>
        <taxon>Gammaproteobacteria</taxon>
        <taxon>Salinisphaerales</taxon>
        <taxon>Salinisphaeraceae</taxon>
        <taxon>Salinisphaera</taxon>
    </lineage>
</organism>
<evidence type="ECO:0000256" key="6">
    <source>
        <dbReference type="PROSITE-ProRule" id="PRU00433"/>
    </source>
</evidence>
<evidence type="ECO:0000256" key="2">
    <source>
        <dbReference type="ARBA" id="ARBA00022617"/>
    </source>
</evidence>
<keyword evidence="2 6" id="KW-0349">Heme</keyword>
<reference evidence="8 9" key="2">
    <citation type="journal article" date="2013" name="PLoS ONE">
        <title>INDIGO - INtegrated Data Warehouse of MIcrobial GenOmes with Examples from the Red Sea Extremophiles.</title>
        <authorList>
            <person name="Alam I."/>
            <person name="Antunes A."/>
            <person name="Kamau A.A."/>
            <person name="Ba Alawi W."/>
            <person name="Kalkatawi M."/>
            <person name="Stingl U."/>
            <person name="Bajic V.B."/>
        </authorList>
    </citation>
    <scope>NUCLEOTIDE SEQUENCE [LARGE SCALE GENOMIC DNA]</scope>
    <source>
        <strain evidence="8 9">E1L3A</strain>
    </source>
</reference>
<dbReference type="eggNOG" id="COG2863">
    <property type="taxonomic scope" value="Bacteria"/>
</dbReference>
<sequence>MHCQAQRPLLPGDSGERSFKTMSYRVLAVTMMLIAFSVGRAGAAAAEGETLAGACTACHGSQGQSTGAVPSLAGLDKPMFIARMQAFRDGAGTIMNRIAPAYDDAQITALADYFAATDSAAEEHRRAP</sequence>
<dbReference type="PROSITE" id="PS51007">
    <property type="entry name" value="CYTC"/>
    <property type="match status" value="1"/>
</dbReference>
<dbReference type="PANTHER" id="PTHR33751">
    <property type="entry name" value="CBB3-TYPE CYTOCHROME C OXIDASE SUBUNIT FIXP"/>
    <property type="match status" value="1"/>
</dbReference>
<comment type="caution">
    <text evidence="8">The sequence shown here is derived from an EMBL/GenBank/DDBJ whole genome shotgun (WGS) entry which is preliminary data.</text>
</comment>
<keyword evidence="9" id="KW-1185">Reference proteome</keyword>
<dbReference type="Proteomes" id="UP000006242">
    <property type="component" value="Unassembled WGS sequence"/>
</dbReference>
<dbReference type="PANTHER" id="PTHR33751:SF9">
    <property type="entry name" value="CYTOCHROME C4"/>
    <property type="match status" value="1"/>
</dbReference>
<dbReference type="InterPro" id="IPR009056">
    <property type="entry name" value="Cyt_c-like_dom"/>
</dbReference>
<evidence type="ECO:0000313" key="9">
    <source>
        <dbReference type="Proteomes" id="UP000006242"/>
    </source>
</evidence>
<dbReference type="SUPFAM" id="SSF46626">
    <property type="entry name" value="Cytochrome c"/>
    <property type="match status" value="1"/>
</dbReference>
<accession>U2E7C6</accession>
<evidence type="ECO:0000259" key="7">
    <source>
        <dbReference type="PROSITE" id="PS51007"/>
    </source>
</evidence>
<keyword evidence="5 6" id="KW-0408">Iron</keyword>
<gene>
    <name evidence="8" type="ORF">SSPSH_001416</name>
</gene>
<dbReference type="InterPro" id="IPR036909">
    <property type="entry name" value="Cyt_c-like_dom_sf"/>
</dbReference>
<dbReference type="GO" id="GO:0009055">
    <property type="term" value="F:electron transfer activity"/>
    <property type="evidence" value="ECO:0007669"/>
    <property type="project" value="InterPro"/>
</dbReference>
<evidence type="ECO:0000256" key="5">
    <source>
        <dbReference type="ARBA" id="ARBA00023004"/>
    </source>
</evidence>
<evidence type="ECO:0000313" key="8">
    <source>
        <dbReference type="EMBL" id="ERJ19646.1"/>
    </source>
</evidence>
<dbReference type="STRING" id="1033802.SSPSH_001416"/>
<evidence type="ECO:0000256" key="4">
    <source>
        <dbReference type="ARBA" id="ARBA00022982"/>
    </source>
</evidence>
<keyword evidence="1" id="KW-0813">Transport</keyword>
<evidence type="ECO:0000256" key="3">
    <source>
        <dbReference type="ARBA" id="ARBA00022723"/>
    </source>
</evidence>
<dbReference type="Gene3D" id="1.10.760.10">
    <property type="entry name" value="Cytochrome c-like domain"/>
    <property type="match status" value="1"/>
</dbReference>
<protein>
    <submittedName>
        <fullName evidence="8">Cytochrome-related protein</fullName>
    </submittedName>
</protein>